<dbReference type="InterPro" id="IPR052985">
    <property type="entry name" value="CoA-trans_III_biosynth/detox"/>
</dbReference>
<dbReference type="EMBL" id="NJEU01000619">
    <property type="protein sequence ID" value="PHH72033.1"/>
    <property type="molecule type" value="Genomic_DNA"/>
</dbReference>
<dbReference type="InterPro" id="IPR023606">
    <property type="entry name" value="CoA-Trfase_III_dom_1_sf"/>
</dbReference>
<organism evidence="2 3">
    <name type="scientific">Ophiocordyceps australis</name>
    <dbReference type="NCBI Taxonomy" id="1399860"/>
    <lineage>
        <taxon>Eukaryota</taxon>
        <taxon>Fungi</taxon>
        <taxon>Dikarya</taxon>
        <taxon>Ascomycota</taxon>
        <taxon>Pezizomycotina</taxon>
        <taxon>Sordariomycetes</taxon>
        <taxon>Hypocreomycetidae</taxon>
        <taxon>Hypocreales</taxon>
        <taxon>Ophiocordycipitaceae</taxon>
        <taxon>Ophiocordyceps</taxon>
    </lineage>
</organism>
<keyword evidence="3" id="KW-1185">Reference proteome</keyword>
<evidence type="ECO:0000256" key="1">
    <source>
        <dbReference type="ARBA" id="ARBA00008383"/>
    </source>
</evidence>
<dbReference type="SUPFAM" id="SSF89796">
    <property type="entry name" value="CoA-transferase family III (CaiB/BaiF)"/>
    <property type="match status" value="2"/>
</dbReference>
<evidence type="ECO:0000313" key="3">
    <source>
        <dbReference type="Proteomes" id="UP000224854"/>
    </source>
</evidence>
<dbReference type="Proteomes" id="UP000224854">
    <property type="component" value="Unassembled WGS sequence"/>
</dbReference>
<dbReference type="Pfam" id="PF02515">
    <property type="entry name" value="CoA_transf_3"/>
    <property type="match status" value="1"/>
</dbReference>
<dbReference type="Gene3D" id="3.40.50.10540">
    <property type="entry name" value="Crotonobetainyl-coa:carnitine coa-transferase, domain 1"/>
    <property type="match status" value="1"/>
</dbReference>
<proteinExistence type="inferred from homology"/>
<accession>A0A2C5YWN1</accession>
<protein>
    <submittedName>
        <fullName evidence="2">Uncharacterized protein</fullName>
    </submittedName>
</protein>
<evidence type="ECO:0000313" key="2">
    <source>
        <dbReference type="EMBL" id="PHH72033.1"/>
    </source>
</evidence>
<dbReference type="PANTHER" id="PTHR48229:SF1">
    <property type="entry name" value="ALPHA METHYLACYL-COA RACEMASE-RELATED"/>
    <property type="match status" value="1"/>
</dbReference>
<dbReference type="PANTHER" id="PTHR48229">
    <property type="entry name" value="CAIB/BAIF FAMILY ENZYME (AFU_ORTHOLOGUE AFUA_1G05360)-RELATED"/>
    <property type="match status" value="1"/>
</dbReference>
<comment type="similarity">
    <text evidence="1">Belongs to the CoA-transferase III family.</text>
</comment>
<comment type="caution">
    <text evidence="2">The sequence shown here is derived from an EMBL/GenBank/DDBJ whole genome shotgun (WGS) entry which is preliminary data.</text>
</comment>
<dbReference type="GO" id="GO:0003824">
    <property type="term" value="F:catalytic activity"/>
    <property type="evidence" value="ECO:0007669"/>
    <property type="project" value="InterPro"/>
</dbReference>
<gene>
    <name evidence="2" type="ORF">CDD82_6198</name>
</gene>
<reference evidence="2 3" key="1">
    <citation type="submission" date="2017-06" db="EMBL/GenBank/DDBJ databases">
        <title>Ant-infecting Ophiocordyceps genomes reveal a high diversity of potential behavioral manipulation genes and a possible major role for enterotoxins.</title>
        <authorList>
            <person name="De Bekker C."/>
            <person name="Evans H.C."/>
            <person name="Brachmann A."/>
            <person name="Hughes D.P."/>
        </authorList>
    </citation>
    <scope>NUCLEOTIDE SEQUENCE [LARGE SCALE GENOMIC DNA]</scope>
    <source>
        <strain evidence="2 3">1348a</strain>
    </source>
</reference>
<dbReference type="OrthoDB" id="2308815at2759"/>
<name>A0A2C5YWN1_9HYPO</name>
<dbReference type="InterPro" id="IPR003673">
    <property type="entry name" value="CoA-Trfase_fam_III"/>
</dbReference>
<dbReference type="AlphaFoldDB" id="A0A2C5YWN1"/>
<sequence>MEAYSSISEADKIVSLLFSLVNDTSLPVEARAKRRHVRFTSIRDKPYFPIPFKETELGSALKALEGCLAAALANGRDCEPPGSQAHGAITVDLEKTTAFLFQAYLARVGGLGKLDKQVKSLLKDTDLLQAQSNPYRRMAANLYKTALAGHYYHIHGSLEASTTLRMLGLEAHRDDLVSHHEIVAVIEAAVQRFTPSQLELLNAKHRQAGAMALSHQEFAKTPHGMTNMRLPPYSVEQLEGQTAACRLTDRGDGRLLGGIKVVELARIIAGPVIGRILAEYGADVLKVTSPSLSDVPFFQVDGNMGKRATELDLKTDQGRRVFEQLVGDADVVIDGYRPEARQGHYLY</sequence>